<keyword evidence="3" id="KW-1185">Reference proteome</keyword>
<evidence type="ECO:0000313" key="3">
    <source>
        <dbReference type="Proteomes" id="UP000499080"/>
    </source>
</evidence>
<name>A0A4Y2SZM2_ARAVE</name>
<reference evidence="2 3" key="1">
    <citation type="journal article" date="2019" name="Sci. Rep.">
        <title>Orb-weaving spider Araneus ventricosus genome elucidates the spidroin gene catalogue.</title>
        <authorList>
            <person name="Kono N."/>
            <person name="Nakamura H."/>
            <person name="Ohtoshi R."/>
            <person name="Moran D.A.P."/>
            <person name="Shinohara A."/>
            <person name="Yoshida Y."/>
            <person name="Fujiwara M."/>
            <person name="Mori M."/>
            <person name="Tomita M."/>
            <person name="Arakawa K."/>
        </authorList>
    </citation>
    <scope>NUCLEOTIDE SEQUENCE [LARGE SCALE GENOMIC DNA]</scope>
</reference>
<evidence type="ECO:0000313" key="2">
    <source>
        <dbReference type="EMBL" id="GBN93784.1"/>
    </source>
</evidence>
<dbReference type="Proteomes" id="UP000499080">
    <property type="component" value="Unassembled WGS sequence"/>
</dbReference>
<feature type="chain" id="PRO_5021248473" evidence="1">
    <location>
        <begin position="17"/>
        <end position="125"/>
    </location>
</feature>
<keyword evidence="1" id="KW-0732">Signal</keyword>
<dbReference type="EMBL" id="BGPR01025139">
    <property type="protein sequence ID" value="GBN93784.1"/>
    <property type="molecule type" value="Genomic_DNA"/>
</dbReference>
<gene>
    <name evidence="2" type="ORF">AVEN_145025_1</name>
</gene>
<proteinExistence type="predicted"/>
<comment type="caution">
    <text evidence="2">The sequence shown here is derived from an EMBL/GenBank/DDBJ whole genome shotgun (WGS) entry which is preliminary data.</text>
</comment>
<feature type="signal peptide" evidence="1">
    <location>
        <begin position="1"/>
        <end position="16"/>
    </location>
</feature>
<accession>A0A4Y2SZM2</accession>
<evidence type="ECO:0000256" key="1">
    <source>
        <dbReference type="SAM" id="SignalP"/>
    </source>
</evidence>
<protein>
    <submittedName>
        <fullName evidence="2">Uncharacterized protein</fullName>
    </submittedName>
</protein>
<dbReference type="AlphaFoldDB" id="A0A4Y2SZM2"/>
<organism evidence="2 3">
    <name type="scientific">Araneus ventricosus</name>
    <name type="common">Orbweaver spider</name>
    <name type="synonym">Epeira ventricosa</name>
    <dbReference type="NCBI Taxonomy" id="182803"/>
    <lineage>
        <taxon>Eukaryota</taxon>
        <taxon>Metazoa</taxon>
        <taxon>Ecdysozoa</taxon>
        <taxon>Arthropoda</taxon>
        <taxon>Chelicerata</taxon>
        <taxon>Arachnida</taxon>
        <taxon>Araneae</taxon>
        <taxon>Araneomorphae</taxon>
        <taxon>Entelegynae</taxon>
        <taxon>Araneoidea</taxon>
        <taxon>Araneidae</taxon>
        <taxon>Araneus</taxon>
    </lineage>
</organism>
<sequence>MSELFCILWQVLGCTAELSQFLQFSSLKLFRRRNSIVDGCRRIYSRLEQGYYQRCGWYRDIYHRCDGTGTFITLWTVRNIFRESSSANPSLLQELVKTDQFGADSWRLSRYYRIGQMLTGLGVNI</sequence>